<sequence length="735" mass="80702">MWRREANCGCRSRMAPWMSAEKLKCIPHHKSRFDLIFLKKVIQFVEMFLLESPGGTAPMFKNVSVGTKILGTVATILVLMILVGILSIVRLSSVTGVADDMGQNFMPSVSQLAKMRNTVDTYRRSELQFYLPNTEEDFKRYSDRMVKMQDELKTTRESYVKLNLTDEEKKQIATFDSVWQAYAASANKALDLIRAGNLEEAQKQTRGEGKKLYDQANKLLGDQQVYNQKKADNGVKQVHQLASMTRTWIIMLVMFGLIVGVVLALVTVRVICAPLRRLASDAELVATGDLGVQVRIDSEDEVGQLARSFEKMVNSLREMIGTLADSSTQISNSSSEMQSDSEKMAFGAEEVAAQSIGVATASEEMSATSGDIAQNCQLAAESAQRANKAADHGAGVVENSISVMHRIAERVQSSATTVEALGKRSDEIGAIVGTIEDIADQTNLLALNAAIEAARAGEQGRGFAVVADEVRALAERTTKATREIGQMIKAIQQETKTAVSAMEEGVAEVEQGTEEAARSGEALRKIQDEINAVNLQVQQIATAAEEQTATTGEISTNIHQITNVAQNTVEGARNTSTTAQQLSRLSDELQRLVGQFKLAASDKLINWSASYSVNVPVMDKEHQRLIEIINNLYGAMRSGRGLDAIGTILDELVAYTKTHFAHEERLMQDAGYAGYDEQKRAHEALVQQVADIQNKYRAGTALSQEVMSFLKSWLVNHIQGLDKRYGPHLNKKGLK</sequence>
<keyword evidence="4 6" id="KW-0807">Transducer</keyword>
<dbReference type="Gene3D" id="1.10.287.950">
    <property type="entry name" value="Methyl-accepting chemotaxis protein"/>
    <property type="match status" value="1"/>
</dbReference>
<dbReference type="Pfam" id="PF00015">
    <property type="entry name" value="MCPsignal"/>
    <property type="match status" value="1"/>
</dbReference>
<dbReference type="InterPro" id="IPR035938">
    <property type="entry name" value="Hemerythrin-like_sf"/>
</dbReference>
<dbReference type="EMBL" id="VZRA01000003">
    <property type="protein sequence ID" value="KAB0669695.1"/>
    <property type="molecule type" value="Genomic_DNA"/>
</dbReference>
<evidence type="ECO:0000256" key="7">
    <source>
        <dbReference type="SAM" id="Phobius"/>
    </source>
</evidence>
<evidence type="ECO:0000256" key="3">
    <source>
        <dbReference type="ARBA" id="ARBA00023004"/>
    </source>
</evidence>
<dbReference type="SUPFAM" id="SSF58104">
    <property type="entry name" value="Methyl-accepting chemotaxis protein (MCP) signaling domain"/>
    <property type="match status" value="1"/>
</dbReference>
<reference evidence="10 11" key="1">
    <citation type="journal article" date="2020" name="Microorganisms">
        <title>Description of Three Novel Members in the Family Geobacteraceae, Oryzomonas japonicum gen. nov., sp. nov., Oryzomonas sagensis sp. nov., and Oryzomonas ruber sp. nov.</title>
        <authorList>
            <person name="Xu Z."/>
            <person name="Masuda Y."/>
            <person name="Hayakawa C."/>
            <person name="Ushijima N."/>
            <person name="Kawano K."/>
            <person name="Shiratori Y."/>
            <person name="Senoo K."/>
            <person name="Itoh H."/>
        </authorList>
    </citation>
    <scope>NUCLEOTIDE SEQUENCE [LARGE SCALE GENOMIC DNA]</scope>
    <source>
        <strain evidence="10 11">Red100</strain>
    </source>
</reference>
<dbReference type="SMART" id="SM00283">
    <property type="entry name" value="MA"/>
    <property type="match status" value="1"/>
</dbReference>
<dbReference type="NCBIfam" id="TIGR02481">
    <property type="entry name" value="hemeryth_dom"/>
    <property type="match status" value="1"/>
</dbReference>
<evidence type="ECO:0000256" key="4">
    <source>
        <dbReference type="ARBA" id="ARBA00023224"/>
    </source>
</evidence>
<dbReference type="PRINTS" id="PR00260">
    <property type="entry name" value="CHEMTRNSDUCR"/>
</dbReference>
<dbReference type="PROSITE" id="PS50111">
    <property type="entry name" value="CHEMOTAXIS_TRANSDUC_2"/>
    <property type="match status" value="1"/>
</dbReference>
<feature type="transmembrane region" description="Helical" evidence="7">
    <location>
        <begin position="248"/>
        <end position="271"/>
    </location>
</feature>
<feature type="domain" description="HAMP" evidence="9">
    <location>
        <begin position="269"/>
        <end position="321"/>
    </location>
</feature>
<comment type="similarity">
    <text evidence="5">Belongs to the methyl-accepting chemotaxis (MCP) protein family.</text>
</comment>
<feature type="transmembrane region" description="Helical" evidence="7">
    <location>
        <begin position="69"/>
        <end position="89"/>
    </location>
</feature>
<keyword evidence="2" id="KW-0479">Metal-binding</keyword>
<dbReference type="CDD" id="cd12107">
    <property type="entry name" value="Hemerythrin"/>
    <property type="match status" value="1"/>
</dbReference>
<dbReference type="Pfam" id="PF12729">
    <property type="entry name" value="4HB_MCP_1"/>
    <property type="match status" value="1"/>
</dbReference>
<dbReference type="InterPro" id="IPR003660">
    <property type="entry name" value="HAMP_dom"/>
</dbReference>
<dbReference type="Pfam" id="PF00672">
    <property type="entry name" value="HAMP"/>
    <property type="match status" value="1"/>
</dbReference>
<evidence type="ECO:0000256" key="2">
    <source>
        <dbReference type="ARBA" id="ARBA00022723"/>
    </source>
</evidence>
<dbReference type="Proteomes" id="UP000798046">
    <property type="component" value="Unassembled WGS sequence"/>
</dbReference>
<dbReference type="SUPFAM" id="SSF47188">
    <property type="entry name" value="Hemerythrin-like"/>
    <property type="match status" value="1"/>
</dbReference>
<keyword evidence="3" id="KW-0408">Iron</keyword>
<dbReference type="InterPro" id="IPR004089">
    <property type="entry name" value="MCPsignal_dom"/>
</dbReference>
<dbReference type="PROSITE" id="PS50885">
    <property type="entry name" value="HAMP"/>
    <property type="match status" value="1"/>
</dbReference>
<organism evidence="10 11">
    <name type="scientific">Oryzomonas sagensis</name>
    <dbReference type="NCBI Taxonomy" id="2603857"/>
    <lineage>
        <taxon>Bacteria</taxon>
        <taxon>Pseudomonadati</taxon>
        <taxon>Thermodesulfobacteriota</taxon>
        <taxon>Desulfuromonadia</taxon>
        <taxon>Geobacterales</taxon>
        <taxon>Geobacteraceae</taxon>
        <taxon>Oryzomonas</taxon>
    </lineage>
</organism>
<dbReference type="NCBIfam" id="NF033749">
    <property type="entry name" value="bact_hemeryth"/>
    <property type="match status" value="1"/>
</dbReference>
<dbReference type="CDD" id="cd06225">
    <property type="entry name" value="HAMP"/>
    <property type="match status" value="1"/>
</dbReference>
<proteinExistence type="inferred from homology"/>
<evidence type="ECO:0000259" key="9">
    <source>
        <dbReference type="PROSITE" id="PS50885"/>
    </source>
</evidence>
<dbReference type="CDD" id="cd11386">
    <property type="entry name" value="MCP_signal"/>
    <property type="match status" value="1"/>
</dbReference>
<dbReference type="PANTHER" id="PTHR32089">
    <property type="entry name" value="METHYL-ACCEPTING CHEMOTAXIS PROTEIN MCPB"/>
    <property type="match status" value="1"/>
</dbReference>
<dbReference type="InterPro" id="IPR004090">
    <property type="entry name" value="Chemotax_Me-accpt_rcpt"/>
</dbReference>
<feature type="domain" description="Methyl-accepting transducer" evidence="8">
    <location>
        <begin position="326"/>
        <end position="562"/>
    </location>
</feature>
<keyword evidence="11" id="KW-1185">Reference proteome</keyword>
<dbReference type="CDD" id="cd19411">
    <property type="entry name" value="MCP2201-like_sensor"/>
    <property type="match status" value="1"/>
</dbReference>
<protein>
    <submittedName>
        <fullName evidence="10">Bacteriohemerythrin</fullName>
    </submittedName>
</protein>
<evidence type="ECO:0000256" key="1">
    <source>
        <dbReference type="ARBA" id="ARBA00010587"/>
    </source>
</evidence>
<comment type="caution">
    <text evidence="10">The sequence shown here is derived from an EMBL/GenBank/DDBJ whole genome shotgun (WGS) entry which is preliminary data.</text>
</comment>
<keyword evidence="7" id="KW-1133">Transmembrane helix</keyword>
<dbReference type="SMART" id="SM00304">
    <property type="entry name" value="HAMP"/>
    <property type="match status" value="2"/>
</dbReference>
<comment type="similarity">
    <text evidence="1">Belongs to the hemerythrin family.</text>
</comment>
<evidence type="ECO:0000259" key="8">
    <source>
        <dbReference type="PROSITE" id="PS50111"/>
    </source>
</evidence>
<dbReference type="InterPro" id="IPR024478">
    <property type="entry name" value="HlyB_4HB_MCP"/>
</dbReference>
<dbReference type="Gene3D" id="1.20.120.50">
    <property type="entry name" value="Hemerythrin-like"/>
    <property type="match status" value="1"/>
</dbReference>
<accession>A0ABQ6TNA6</accession>
<name>A0ABQ6TNA6_9BACT</name>
<dbReference type="Pfam" id="PF01814">
    <property type="entry name" value="Hemerythrin"/>
    <property type="match status" value="1"/>
</dbReference>
<dbReference type="InterPro" id="IPR012312">
    <property type="entry name" value="Hemerythrin-like"/>
</dbReference>
<evidence type="ECO:0000256" key="6">
    <source>
        <dbReference type="PROSITE-ProRule" id="PRU00284"/>
    </source>
</evidence>
<dbReference type="PANTHER" id="PTHR32089:SF112">
    <property type="entry name" value="LYSOZYME-LIKE PROTEIN-RELATED"/>
    <property type="match status" value="1"/>
</dbReference>
<keyword evidence="7" id="KW-0812">Transmembrane</keyword>
<gene>
    <name evidence="10" type="ORF">F6V30_12920</name>
</gene>
<evidence type="ECO:0000313" key="10">
    <source>
        <dbReference type="EMBL" id="KAB0669695.1"/>
    </source>
</evidence>
<dbReference type="InterPro" id="IPR012827">
    <property type="entry name" value="Hemerythrin_metal-bd"/>
</dbReference>
<evidence type="ECO:0000256" key="5">
    <source>
        <dbReference type="ARBA" id="ARBA00029447"/>
    </source>
</evidence>
<keyword evidence="7" id="KW-0472">Membrane</keyword>
<evidence type="ECO:0000313" key="11">
    <source>
        <dbReference type="Proteomes" id="UP000798046"/>
    </source>
</evidence>
<dbReference type="InterPro" id="IPR047347">
    <property type="entry name" value="YvaQ-like_sensor"/>
</dbReference>